<accession>A0A699SQB8</accession>
<feature type="non-terminal residue" evidence="1">
    <location>
        <position position="1"/>
    </location>
</feature>
<sequence>QKHAAAGVLAFIEGEGDADPANEVRARMTDARHYRLALNRNDAVDLFADRRGVAVVVQRQQLQQDFTSVGHQRHVVQRQVRDQAPDHPVAQRHAHRCGGFTQATNVVDHRIDDRRAIELEVVTPDVLRQARQTVVQVVVGKVEIDLDLFQCLARQDAAE</sequence>
<gene>
    <name evidence="1" type="ORF">Tci_871689</name>
</gene>
<organism evidence="1">
    <name type="scientific">Tanacetum cinerariifolium</name>
    <name type="common">Dalmatian daisy</name>
    <name type="synonym">Chrysanthemum cinerariifolium</name>
    <dbReference type="NCBI Taxonomy" id="118510"/>
    <lineage>
        <taxon>Eukaryota</taxon>
        <taxon>Viridiplantae</taxon>
        <taxon>Streptophyta</taxon>
        <taxon>Embryophyta</taxon>
        <taxon>Tracheophyta</taxon>
        <taxon>Spermatophyta</taxon>
        <taxon>Magnoliopsida</taxon>
        <taxon>eudicotyledons</taxon>
        <taxon>Gunneridae</taxon>
        <taxon>Pentapetalae</taxon>
        <taxon>asterids</taxon>
        <taxon>campanulids</taxon>
        <taxon>Asterales</taxon>
        <taxon>Asteraceae</taxon>
        <taxon>Asteroideae</taxon>
        <taxon>Anthemideae</taxon>
        <taxon>Anthemidinae</taxon>
        <taxon>Tanacetum</taxon>
    </lineage>
</organism>
<name>A0A699SQB8_TANCI</name>
<protein>
    <submittedName>
        <fullName evidence="1">Uncharacterized protein</fullName>
    </submittedName>
</protein>
<feature type="non-terminal residue" evidence="1">
    <location>
        <position position="159"/>
    </location>
</feature>
<dbReference type="EMBL" id="BKCJ011180305">
    <property type="protein sequence ID" value="GFC99719.1"/>
    <property type="molecule type" value="Genomic_DNA"/>
</dbReference>
<reference evidence="1" key="1">
    <citation type="journal article" date="2019" name="Sci. Rep.">
        <title>Draft genome of Tanacetum cinerariifolium, the natural source of mosquito coil.</title>
        <authorList>
            <person name="Yamashiro T."/>
            <person name="Shiraishi A."/>
            <person name="Satake H."/>
            <person name="Nakayama K."/>
        </authorList>
    </citation>
    <scope>NUCLEOTIDE SEQUENCE</scope>
</reference>
<comment type="caution">
    <text evidence="1">The sequence shown here is derived from an EMBL/GenBank/DDBJ whole genome shotgun (WGS) entry which is preliminary data.</text>
</comment>
<evidence type="ECO:0000313" key="1">
    <source>
        <dbReference type="EMBL" id="GFC99719.1"/>
    </source>
</evidence>
<proteinExistence type="predicted"/>
<dbReference type="AlphaFoldDB" id="A0A699SQB8"/>